<name>A0A0D3HVG4_9ORYZ</name>
<proteinExistence type="predicted"/>
<sequence length="114" mass="12328">MTVGARRATLQHSLPGSFGGDRAPSGGPPPVPYGARLHRENPIQRPRKPAEPEEGSSLPGVRSQPEDLGDPKAQSRASECPRAGSRDLEAHEAAQRLRSSCHGYRAEAYRGHRE</sequence>
<dbReference type="AlphaFoldDB" id="A0A0D3HVG4"/>
<dbReference type="PaxDb" id="65489-OBART12G15020.1"/>
<dbReference type="HOGENOM" id="CLU_2201137_0_0_1"/>
<accession>A0A0D3HVG4</accession>
<reference evidence="2" key="1">
    <citation type="journal article" date="2009" name="Rice">
        <title>De Novo Next Generation Sequencing of Plant Genomes.</title>
        <authorList>
            <person name="Rounsley S."/>
            <person name="Marri P.R."/>
            <person name="Yu Y."/>
            <person name="He R."/>
            <person name="Sisneros N."/>
            <person name="Goicoechea J.L."/>
            <person name="Lee S.J."/>
            <person name="Angelova A."/>
            <person name="Kudrna D."/>
            <person name="Luo M."/>
            <person name="Affourtit J."/>
            <person name="Desany B."/>
            <person name="Knight J."/>
            <person name="Niazi F."/>
            <person name="Egholm M."/>
            <person name="Wing R.A."/>
        </authorList>
    </citation>
    <scope>NUCLEOTIDE SEQUENCE [LARGE SCALE GENOMIC DNA]</scope>
    <source>
        <strain evidence="2">cv. IRGC 105608</strain>
    </source>
</reference>
<evidence type="ECO:0000313" key="3">
    <source>
        <dbReference type="Proteomes" id="UP000026960"/>
    </source>
</evidence>
<protein>
    <submittedName>
        <fullName evidence="2">Uncharacterized protein</fullName>
    </submittedName>
</protein>
<feature type="region of interest" description="Disordered" evidence="1">
    <location>
        <begin position="1"/>
        <end position="114"/>
    </location>
</feature>
<evidence type="ECO:0000313" key="2">
    <source>
        <dbReference type="EnsemblPlants" id="OBART12G15020.1"/>
    </source>
</evidence>
<dbReference type="Proteomes" id="UP000026960">
    <property type="component" value="Chromosome 12"/>
</dbReference>
<evidence type="ECO:0000256" key="1">
    <source>
        <dbReference type="SAM" id="MobiDB-lite"/>
    </source>
</evidence>
<dbReference type="EnsemblPlants" id="OBART12G15020.1">
    <property type="protein sequence ID" value="OBART12G15020.1"/>
    <property type="gene ID" value="OBART12G15020"/>
</dbReference>
<keyword evidence="3" id="KW-1185">Reference proteome</keyword>
<organism evidence="2">
    <name type="scientific">Oryza barthii</name>
    <dbReference type="NCBI Taxonomy" id="65489"/>
    <lineage>
        <taxon>Eukaryota</taxon>
        <taxon>Viridiplantae</taxon>
        <taxon>Streptophyta</taxon>
        <taxon>Embryophyta</taxon>
        <taxon>Tracheophyta</taxon>
        <taxon>Spermatophyta</taxon>
        <taxon>Magnoliopsida</taxon>
        <taxon>Liliopsida</taxon>
        <taxon>Poales</taxon>
        <taxon>Poaceae</taxon>
        <taxon>BOP clade</taxon>
        <taxon>Oryzoideae</taxon>
        <taxon>Oryzeae</taxon>
        <taxon>Oryzinae</taxon>
        <taxon>Oryza</taxon>
    </lineage>
</organism>
<reference evidence="2" key="2">
    <citation type="submission" date="2015-03" db="UniProtKB">
        <authorList>
            <consortium name="EnsemblPlants"/>
        </authorList>
    </citation>
    <scope>IDENTIFICATION</scope>
</reference>
<feature type="compositionally biased region" description="Basic and acidic residues" evidence="1">
    <location>
        <begin position="84"/>
        <end position="95"/>
    </location>
</feature>
<dbReference type="Gramene" id="OBART12G15020.1">
    <property type="protein sequence ID" value="OBART12G15020.1"/>
    <property type="gene ID" value="OBART12G15020"/>
</dbReference>
<feature type="compositionally biased region" description="Basic and acidic residues" evidence="1">
    <location>
        <begin position="104"/>
        <end position="114"/>
    </location>
</feature>